<organism evidence="1 2">
    <name type="scientific">Gallibacterium genomosp. 3</name>
    <dbReference type="NCBI Taxonomy" id="505345"/>
    <lineage>
        <taxon>Bacteria</taxon>
        <taxon>Pseudomonadati</taxon>
        <taxon>Pseudomonadota</taxon>
        <taxon>Gammaproteobacteria</taxon>
        <taxon>Pasteurellales</taxon>
        <taxon>Pasteurellaceae</taxon>
        <taxon>Gallibacterium</taxon>
    </lineage>
</organism>
<dbReference type="Pfam" id="PF06892">
    <property type="entry name" value="Phage_CP76"/>
    <property type="match status" value="1"/>
</dbReference>
<accession>A0A1A7PQ30</accession>
<evidence type="ECO:0000313" key="1">
    <source>
        <dbReference type="EMBL" id="OBX03851.1"/>
    </source>
</evidence>
<proteinExistence type="predicted"/>
<dbReference type="NCBIfam" id="NF041471">
    <property type="entry name" value="phage_reg_YmfL"/>
    <property type="match status" value="1"/>
</dbReference>
<name>A0A1A7PQ30_9PAST</name>
<dbReference type="GO" id="GO:0003677">
    <property type="term" value="F:DNA binding"/>
    <property type="evidence" value="ECO:0007669"/>
    <property type="project" value="InterPro"/>
</dbReference>
<evidence type="ECO:0000313" key="2">
    <source>
        <dbReference type="Proteomes" id="UP000092626"/>
    </source>
</evidence>
<dbReference type="InterPro" id="IPR009679">
    <property type="entry name" value="Phage_186_CII-like"/>
</dbReference>
<dbReference type="InterPro" id="IPR048188">
    <property type="entry name" value="YmfL-like"/>
</dbReference>
<dbReference type="RefSeq" id="WP_065237913.1">
    <property type="nucleotide sequence ID" value="NZ_JTJR01000037.1"/>
</dbReference>
<dbReference type="Proteomes" id="UP000092626">
    <property type="component" value="Unassembled WGS sequence"/>
</dbReference>
<gene>
    <name evidence="1" type="ORF">QV06_09405</name>
</gene>
<sequence length="147" mass="16339">MTMKKTIIEMIEKIPGGKSAVAGFLGFTEAELNNRLYQTKGQRFKNEELIAIQNEFGLTDFIDELCHQSGGVFLKIPVEGEIDNVELSCKQVHEIAARGLLYEALEKAMTDGVITPNEEEKIRAALNKHLSATANSVELAIALYKRK</sequence>
<dbReference type="STRING" id="505345.QV06_09405"/>
<dbReference type="EMBL" id="JTJR01000037">
    <property type="protein sequence ID" value="OBX03851.1"/>
    <property type="molecule type" value="Genomic_DNA"/>
</dbReference>
<dbReference type="PATRIC" id="fig|505345.6.peg.1912"/>
<reference evidence="1 2" key="1">
    <citation type="submission" date="2014-11" db="EMBL/GenBank/DDBJ databases">
        <title>Pan-genome of Gallibacterium spp.</title>
        <authorList>
            <person name="Kudirkiene E."/>
            <person name="Bojesen A.M."/>
        </authorList>
    </citation>
    <scope>NUCLEOTIDE SEQUENCE [LARGE SCALE GENOMIC DNA]</scope>
    <source>
        <strain evidence="1 2">59/S3/89</strain>
    </source>
</reference>
<dbReference type="AlphaFoldDB" id="A0A1A7PQ30"/>
<protein>
    <submittedName>
        <fullName evidence="1">Uncharacterized protein</fullName>
    </submittedName>
</protein>
<comment type="caution">
    <text evidence="1">The sequence shown here is derived from an EMBL/GenBank/DDBJ whole genome shotgun (WGS) entry which is preliminary data.</text>
</comment>